<dbReference type="EMBL" id="CP002343">
    <property type="protein sequence ID" value="ADU49555.1"/>
    <property type="molecule type" value="Genomic_DNA"/>
</dbReference>
<dbReference type="GO" id="GO:0005737">
    <property type="term" value="C:cytoplasm"/>
    <property type="evidence" value="ECO:0007669"/>
    <property type="project" value="InterPro"/>
</dbReference>
<dbReference type="GO" id="GO:0006207">
    <property type="term" value="P:'de novo' pyrimidine nucleobase biosynthetic process"/>
    <property type="evidence" value="ECO:0007669"/>
    <property type="project" value="TreeGrafter"/>
</dbReference>
<evidence type="ECO:0000256" key="3">
    <source>
        <dbReference type="ARBA" id="ARBA00022630"/>
    </source>
</evidence>
<proteinExistence type="predicted"/>
<dbReference type="PANTHER" id="PTHR48109">
    <property type="entry name" value="DIHYDROOROTATE DEHYDROGENASE (QUINONE), MITOCHONDRIAL-RELATED"/>
    <property type="match status" value="1"/>
</dbReference>
<dbReference type="KEGG" id="ica:Intca_3069"/>
<keyword evidence="4" id="KW-0288">FMN</keyword>
<protein>
    <submittedName>
        <fullName evidence="8">Dihydroorotate oxidase</fullName>
    </submittedName>
</protein>
<sequence length="341" mass="37011">MDLTTRYLGLDLRNPLVASASPLSVSLDRVLALADSGVGAIVLYSLFEEEVNREELRDLAIVEAHEHAFGEAMSYFPSSARPTAEPSSVLRYLRLIERAASGIDVPLIASLNGSTEGGWTRFARSMQDAGAAAIELNIYFVPGDPRTPGRLVEDRHVEILREVKESVSIPVAVKLSPHFSSLGEMALRLDEAGADGLVLFNRFLHPDVDPERMVVEPGVVLSRPEEARLPRSWIAILHGQVRASLAATTGVERAEDVAAYLLAGADVVMTASALLRHGVQHAATLVQGLEDWLVRKELTSLDQVRGRLAVPADTDVTAYERAGYVAALQRGRDTYSSLGIR</sequence>
<dbReference type="RefSeq" id="WP_013493867.1">
    <property type="nucleotide sequence ID" value="NC_014830.1"/>
</dbReference>
<dbReference type="SUPFAM" id="SSF51395">
    <property type="entry name" value="FMN-linked oxidoreductases"/>
    <property type="match status" value="1"/>
</dbReference>
<accession>E6SC15</accession>
<dbReference type="PANTHER" id="PTHR48109:SF3">
    <property type="entry name" value="SLL0744 PROTEIN"/>
    <property type="match status" value="1"/>
</dbReference>
<evidence type="ECO:0000256" key="6">
    <source>
        <dbReference type="ARBA" id="ARBA00023002"/>
    </source>
</evidence>
<keyword evidence="5" id="KW-0665">Pyrimidine biosynthesis</keyword>
<evidence type="ECO:0000256" key="5">
    <source>
        <dbReference type="ARBA" id="ARBA00022975"/>
    </source>
</evidence>
<dbReference type="Gene3D" id="3.20.20.70">
    <property type="entry name" value="Aldolase class I"/>
    <property type="match status" value="1"/>
</dbReference>
<evidence type="ECO:0000256" key="4">
    <source>
        <dbReference type="ARBA" id="ARBA00022643"/>
    </source>
</evidence>
<evidence type="ECO:0000256" key="2">
    <source>
        <dbReference type="ARBA" id="ARBA00004725"/>
    </source>
</evidence>
<dbReference type="HOGENOM" id="CLU_042042_4_0_11"/>
<dbReference type="InterPro" id="IPR012135">
    <property type="entry name" value="Dihydroorotate_DH_1_2"/>
</dbReference>
<dbReference type="PIRSF" id="PIRSF000164">
    <property type="entry name" value="DHO_oxidase"/>
    <property type="match status" value="1"/>
</dbReference>
<evidence type="ECO:0000313" key="8">
    <source>
        <dbReference type="EMBL" id="ADU49555.1"/>
    </source>
</evidence>
<dbReference type="InterPro" id="IPR050074">
    <property type="entry name" value="DHO_dehydrogenase"/>
</dbReference>
<evidence type="ECO:0000256" key="1">
    <source>
        <dbReference type="ARBA" id="ARBA00001917"/>
    </source>
</evidence>
<dbReference type="UniPathway" id="UPA00070"/>
<name>E6SC15_INTC7</name>
<dbReference type="eggNOG" id="COG0167">
    <property type="taxonomic scope" value="Bacteria"/>
</dbReference>
<keyword evidence="3" id="KW-0285">Flavoprotein</keyword>
<evidence type="ECO:0000259" key="7">
    <source>
        <dbReference type="Pfam" id="PF01180"/>
    </source>
</evidence>
<keyword evidence="9" id="KW-1185">Reference proteome</keyword>
<dbReference type="InterPro" id="IPR013785">
    <property type="entry name" value="Aldolase_TIM"/>
</dbReference>
<dbReference type="GO" id="GO:0044205">
    <property type="term" value="P:'de novo' UMP biosynthetic process"/>
    <property type="evidence" value="ECO:0007669"/>
    <property type="project" value="UniProtKB-UniPathway"/>
</dbReference>
<dbReference type="NCBIfam" id="NF005741">
    <property type="entry name" value="PRK07565.1"/>
    <property type="match status" value="1"/>
</dbReference>
<evidence type="ECO:0000313" key="9">
    <source>
        <dbReference type="Proteomes" id="UP000008914"/>
    </source>
</evidence>
<dbReference type="InterPro" id="IPR005720">
    <property type="entry name" value="Dihydroorotate_DH_cat"/>
</dbReference>
<gene>
    <name evidence="8" type="ordered locus">Intca_3069</name>
</gene>
<reference evidence="8 9" key="1">
    <citation type="journal article" date="2010" name="Stand. Genomic Sci.">
        <title>Complete genome sequence of Intrasporangium calvum type strain (7 KIP).</title>
        <authorList>
            <person name="Del Rio T.G."/>
            <person name="Chertkov O."/>
            <person name="Yasawong M."/>
            <person name="Lucas S."/>
            <person name="Deshpande S."/>
            <person name="Cheng J.F."/>
            <person name="Detter C."/>
            <person name="Tapia R."/>
            <person name="Han C."/>
            <person name="Goodwin L."/>
            <person name="Pitluck S."/>
            <person name="Liolios K."/>
            <person name="Ivanova N."/>
            <person name="Mavromatis K."/>
            <person name="Pati A."/>
            <person name="Chen A."/>
            <person name="Palaniappan K."/>
            <person name="Land M."/>
            <person name="Hauser L."/>
            <person name="Chang Y.J."/>
            <person name="Jeffries C.D."/>
            <person name="Rohde M."/>
            <person name="Pukall R."/>
            <person name="Sikorski J."/>
            <person name="Goker M."/>
            <person name="Woyke T."/>
            <person name="Bristow J."/>
            <person name="Eisen J.A."/>
            <person name="Markowitz V."/>
            <person name="Hugenholtz P."/>
            <person name="Kyrpides N.C."/>
            <person name="Klenk H.P."/>
            <person name="Lapidus A."/>
        </authorList>
    </citation>
    <scope>NUCLEOTIDE SEQUENCE [LARGE SCALE GENOMIC DNA]</scope>
    <source>
        <strain evidence="9">ATCC 23552 / DSM 43043 / JCM 3097 / NBRC 12989 / 7 KIP</strain>
    </source>
</reference>
<dbReference type="CDD" id="cd04739">
    <property type="entry name" value="DHOD_like"/>
    <property type="match status" value="1"/>
</dbReference>
<dbReference type="AlphaFoldDB" id="E6SC15"/>
<organism evidence="8 9">
    <name type="scientific">Intrasporangium calvum (strain ATCC 23552 / DSM 43043 / JCM 3097 / NBRC 12989 / NCIMB 10167 / NRRL B-3866 / 7 KIP)</name>
    <dbReference type="NCBI Taxonomy" id="710696"/>
    <lineage>
        <taxon>Bacteria</taxon>
        <taxon>Bacillati</taxon>
        <taxon>Actinomycetota</taxon>
        <taxon>Actinomycetes</taxon>
        <taxon>Micrococcales</taxon>
        <taxon>Intrasporangiaceae</taxon>
        <taxon>Intrasporangium</taxon>
    </lineage>
</organism>
<dbReference type="GO" id="GO:0004152">
    <property type="term" value="F:dihydroorotate dehydrogenase activity"/>
    <property type="evidence" value="ECO:0007669"/>
    <property type="project" value="InterPro"/>
</dbReference>
<dbReference type="STRING" id="710696.Intca_3069"/>
<dbReference type="OrthoDB" id="9794954at2"/>
<dbReference type="Proteomes" id="UP000008914">
    <property type="component" value="Chromosome"/>
</dbReference>
<dbReference type="Pfam" id="PF01180">
    <property type="entry name" value="DHO_dh"/>
    <property type="match status" value="1"/>
</dbReference>
<keyword evidence="6" id="KW-0560">Oxidoreductase</keyword>
<feature type="domain" description="Dihydroorotate dehydrogenase catalytic" evidence="7">
    <location>
        <begin position="94"/>
        <end position="292"/>
    </location>
</feature>
<comment type="pathway">
    <text evidence="2">Pyrimidine metabolism; UMP biosynthesis via de novo pathway.</text>
</comment>
<comment type="cofactor">
    <cofactor evidence="1">
        <name>FMN</name>
        <dbReference type="ChEBI" id="CHEBI:58210"/>
    </cofactor>
</comment>